<reference evidence="3 4" key="1">
    <citation type="submission" date="2015-07" db="EMBL/GenBank/DDBJ databases">
        <title>High-quality draft genome sequence of Oceanobacillus caeni HM6, a bacillus isolated from a human feces.</title>
        <authorList>
            <person name="Kumar J."/>
            <person name="Verma M.K."/>
            <person name="Pandey R."/>
            <person name="Bhambi M."/>
            <person name="Chauhan N."/>
        </authorList>
    </citation>
    <scope>NUCLEOTIDE SEQUENCE [LARGE SCALE GENOMIC DNA]</scope>
    <source>
        <strain evidence="3 4">HM6</strain>
    </source>
</reference>
<sequence length="402" mass="43875">MRFVSKLLPASKMKLVISSIGVLALVLFTSMVVFESTKAEVIITNNGEEKKIKTHKNTVGEILDQEGIEVGDHDALSHNLDADIEDGMKIDYESAKRLTLEIDGNVHTYYSTAQTLKEFLEEQSLSFSKDDEVSLQDNDILKDGQEIKVKKAFEVTVNDGGEEKASKVTGGTVQNLLEKSEIELNDLDKISPSLDDVVTKDTVITITRVEKKKEKVVEEVAFDTETKEDSSLEKGKEKVVTEGEKGKVHKTFEVTLENGEEVDRKLLDEAIQEKKVNRVVAVGTKEPAQVVSETSTSSSSNNNASSDKTITMTASAFTASCNGCSGYTTTGINLKDNPNNKVIAVDPNVIPLGTKVWVEGYGEAIAGDTGGNINGNRIDVHVPDKSKAYSWGVRDVQVKILD</sequence>
<dbReference type="PROSITE" id="PS51109">
    <property type="entry name" value="G5"/>
    <property type="match status" value="1"/>
</dbReference>
<dbReference type="InterPro" id="IPR011098">
    <property type="entry name" value="G5_dom"/>
</dbReference>
<dbReference type="InterPro" id="IPR036908">
    <property type="entry name" value="RlpA-like_sf"/>
</dbReference>
<accession>A0ABR5MJH4</accession>
<dbReference type="EMBL" id="LGTK01000023">
    <property type="protein sequence ID" value="KPH75782.1"/>
    <property type="molecule type" value="Genomic_DNA"/>
</dbReference>
<dbReference type="Pfam" id="PF07501">
    <property type="entry name" value="G5"/>
    <property type="match status" value="1"/>
</dbReference>
<keyword evidence="4" id="KW-1185">Reference proteome</keyword>
<evidence type="ECO:0000256" key="1">
    <source>
        <dbReference type="ARBA" id="ARBA00022729"/>
    </source>
</evidence>
<proteinExistence type="predicted"/>
<dbReference type="PANTHER" id="PTHR39160:SF4">
    <property type="entry name" value="RESUSCITATION-PROMOTING FACTOR RPFB"/>
    <property type="match status" value="1"/>
</dbReference>
<dbReference type="Gene3D" id="2.40.40.10">
    <property type="entry name" value="RlpA-like domain"/>
    <property type="match status" value="1"/>
</dbReference>
<evidence type="ECO:0000313" key="4">
    <source>
        <dbReference type="Proteomes" id="UP000037854"/>
    </source>
</evidence>
<dbReference type="SUPFAM" id="SSF50685">
    <property type="entry name" value="Barwin-like endoglucanases"/>
    <property type="match status" value="1"/>
</dbReference>
<dbReference type="PANTHER" id="PTHR39160">
    <property type="entry name" value="CELL WALL-BINDING PROTEIN YOCH"/>
    <property type="match status" value="1"/>
</dbReference>
<protein>
    <recommendedName>
        <fullName evidence="2">G5 domain-containing protein</fullName>
    </recommendedName>
</protein>
<feature type="domain" description="G5" evidence="2">
    <location>
        <begin position="206"/>
        <end position="286"/>
    </location>
</feature>
<organism evidence="3 4">
    <name type="scientific">Oceanobacillus caeni</name>
    <dbReference type="NCBI Taxonomy" id="405946"/>
    <lineage>
        <taxon>Bacteria</taxon>
        <taxon>Bacillati</taxon>
        <taxon>Bacillota</taxon>
        <taxon>Bacilli</taxon>
        <taxon>Bacillales</taxon>
        <taxon>Bacillaceae</taxon>
        <taxon>Oceanobacillus</taxon>
    </lineage>
</organism>
<comment type="caution">
    <text evidence="3">The sequence shown here is derived from an EMBL/GenBank/DDBJ whole genome shotgun (WGS) entry which is preliminary data.</text>
</comment>
<dbReference type="SMART" id="SM01208">
    <property type="entry name" value="G5"/>
    <property type="match status" value="1"/>
</dbReference>
<evidence type="ECO:0000259" key="2">
    <source>
        <dbReference type="PROSITE" id="PS51109"/>
    </source>
</evidence>
<dbReference type="Proteomes" id="UP000037854">
    <property type="component" value="Unassembled WGS sequence"/>
</dbReference>
<name>A0ABR5MJH4_9BACI</name>
<dbReference type="InterPro" id="IPR010611">
    <property type="entry name" value="3D_dom"/>
</dbReference>
<keyword evidence="1" id="KW-0732">Signal</keyword>
<dbReference type="Gene3D" id="2.20.230.10">
    <property type="entry name" value="Resuscitation-promoting factor rpfb"/>
    <property type="match status" value="1"/>
</dbReference>
<dbReference type="InterPro" id="IPR007137">
    <property type="entry name" value="DUF348"/>
</dbReference>
<dbReference type="RefSeq" id="WP_060668394.1">
    <property type="nucleotide sequence ID" value="NZ_JARTGE010000007.1"/>
</dbReference>
<dbReference type="InterPro" id="IPR051933">
    <property type="entry name" value="Resuscitation_pf_RpfB"/>
</dbReference>
<dbReference type="Pfam" id="PF03990">
    <property type="entry name" value="DUF348"/>
    <property type="match status" value="3"/>
</dbReference>
<evidence type="ECO:0000313" key="3">
    <source>
        <dbReference type="EMBL" id="KPH75782.1"/>
    </source>
</evidence>
<dbReference type="Pfam" id="PF06725">
    <property type="entry name" value="3D"/>
    <property type="match status" value="1"/>
</dbReference>
<gene>
    <name evidence="3" type="ORF">AFL42_08535</name>
</gene>
<dbReference type="CDD" id="cd22786">
    <property type="entry name" value="DPBB_YuiC-like"/>
    <property type="match status" value="1"/>
</dbReference>